<protein>
    <submittedName>
        <fullName evidence="1">Uncharacterized protein</fullName>
    </submittedName>
</protein>
<reference evidence="1 2" key="1">
    <citation type="submission" date="2023-10" db="EMBL/GenBank/DDBJ databases">
        <title>Genomes of two closely related lineages of the louse Polyplax serrata with different host specificities.</title>
        <authorList>
            <person name="Martinu J."/>
            <person name="Tarabai H."/>
            <person name="Stefka J."/>
            <person name="Hypsa V."/>
        </authorList>
    </citation>
    <scope>NUCLEOTIDE SEQUENCE [LARGE SCALE GENOMIC DNA]</scope>
    <source>
        <strain evidence="1">HR10_N</strain>
    </source>
</reference>
<dbReference type="AlphaFoldDB" id="A0AAN8S9X8"/>
<name>A0AAN8S9X8_POLSC</name>
<sequence>ERVNDTWLALFVPLGVRETSEITLHKNSLYELDVKFLHIGKTRDSIWLNFCKRFNYGGSAELM</sequence>
<dbReference type="EMBL" id="JAWJWE010000004">
    <property type="protein sequence ID" value="KAK6636505.1"/>
    <property type="molecule type" value="Genomic_DNA"/>
</dbReference>
<feature type="non-terminal residue" evidence="1">
    <location>
        <position position="1"/>
    </location>
</feature>
<evidence type="ECO:0000313" key="2">
    <source>
        <dbReference type="Proteomes" id="UP001372834"/>
    </source>
</evidence>
<gene>
    <name evidence="1" type="ORF">RUM43_010166</name>
</gene>
<evidence type="ECO:0000313" key="1">
    <source>
        <dbReference type="EMBL" id="KAK6636505.1"/>
    </source>
</evidence>
<organism evidence="1 2">
    <name type="scientific">Polyplax serrata</name>
    <name type="common">Common mouse louse</name>
    <dbReference type="NCBI Taxonomy" id="468196"/>
    <lineage>
        <taxon>Eukaryota</taxon>
        <taxon>Metazoa</taxon>
        <taxon>Ecdysozoa</taxon>
        <taxon>Arthropoda</taxon>
        <taxon>Hexapoda</taxon>
        <taxon>Insecta</taxon>
        <taxon>Pterygota</taxon>
        <taxon>Neoptera</taxon>
        <taxon>Paraneoptera</taxon>
        <taxon>Psocodea</taxon>
        <taxon>Troctomorpha</taxon>
        <taxon>Phthiraptera</taxon>
        <taxon>Anoplura</taxon>
        <taxon>Polyplacidae</taxon>
        <taxon>Polyplax</taxon>
    </lineage>
</organism>
<dbReference type="Proteomes" id="UP001372834">
    <property type="component" value="Unassembled WGS sequence"/>
</dbReference>
<proteinExistence type="predicted"/>
<feature type="non-terminal residue" evidence="1">
    <location>
        <position position="63"/>
    </location>
</feature>
<accession>A0AAN8S9X8</accession>
<comment type="caution">
    <text evidence="1">The sequence shown here is derived from an EMBL/GenBank/DDBJ whole genome shotgun (WGS) entry which is preliminary data.</text>
</comment>